<comment type="caution">
    <text evidence="1">The sequence shown here is derived from an EMBL/GenBank/DDBJ whole genome shotgun (WGS) entry which is preliminary data.</text>
</comment>
<reference evidence="1 2" key="1">
    <citation type="journal article" date="2016" name="Sci. Rep.">
        <title>Penicillium arizonense, a new, genome sequenced fungal species, reveals a high chemical diversity in secreted metabolites.</title>
        <authorList>
            <person name="Grijseels S."/>
            <person name="Nielsen J.C."/>
            <person name="Randelovic M."/>
            <person name="Nielsen J."/>
            <person name="Nielsen K.F."/>
            <person name="Workman M."/>
            <person name="Frisvad J.C."/>
        </authorList>
    </citation>
    <scope>NUCLEOTIDE SEQUENCE [LARGE SCALE GENOMIC DNA]</scope>
    <source>
        <strain evidence="1 2">CBS 141311</strain>
    </source>
</reference>
<organism evidence="1 2">
    <name type="scientific">Penicillium arizonense</name>
    <dbReference type="NCBI Taxonomy" id="1835702"/>
    <lineage>
        <taxon>Eukaryota</taxon>
        <taxon>Fungi</taxon>
        <taxon>Dikarya</taxon>
        <taxon>Ascomycota</taxon>
        <taxon>Pezizomycotina</taxon>
        <taxon>Eurotiomycetes</taxon>
        <taxon>Eurotiomycetidae</taxon>
        <taxon>Eurotiales</taxon>
        <taxon>Aspergillaceae</taxon>
        <taxon>Penicillium</taxon>
    </lineage>
</organism>
<keyword evidence="2" id="KW-1185">Reference proteome</keyword>
<evidence type="ECO:0000313" key="1">
    <source>
        <dbReference type="EMBL" id="OGE57712.1"/>
    </source>
</evidence>
<sequence>MASKIEVLRTLSKVLKMSVVECMGQQEMVDISPLALDLPYWCIAPFTYPVLIGGEARDLRRDCPATHAYAPIFTLPLPVSQRDRLTKHTDRPYRTRTSTDRLPCIVQKQSRCLRTINFHHWSHNWPQSAFAQCDPCGLIETFQVMIHI</sequence>
<dbReference type="RefSeq" id="XP_022493135.1">
    <property type="nucleotide sequence ID" value="XM_022626968.1"/>
</dbReference>
<protein>
    <submittedName>
        <fullName evidence="1">Uncharacterized protein</fullName>
    </submittedName>
</protein>
<name>A0A1F5LX34_PENAI</name>
<dbReference type="Proteomes" id="UP000177622">
    <property type="component" value="Unassembled WGS sequence"/>
</dbReference>
<dbReference type="EMBL" id="LXJU01000001">
    <property type="protein sequence ID" value="OGE57712.1"/>
    <property type="molecule type" value="Genomic_DNA"/>
</dbReference>
<evidence type="ECO:0000313" key="2">
    <source>
        <dbReference type="Proteomes" id="UP000177622"/>
    </source>
</evidence>
<proteinExistence type="predicted"/>
<dbReference type="AlphaFoldDB" id="A0A1F5LX34"/>
<gene>
    <name evidence="1" type="ORF">PENARI_c001G10684</name>
</gene>
<dbReference type="GeneID" id="34571702"/>
<accession>A0A1F5LX34</accession>